<keyword evidence="4" id="KW-0804">Transcription</keyword>
<dbReference type="PROSITE" id="PS50977">
    <property type="entry name" value="HTH_TETR_2"/>
    <property type="match status" value="1"/>
</dbReference>
<dbReference type="Proteomes" id="UP000053060">
    <property type="component" value="Unassembled WGS sequence"/>
</dbReference>
<keyword evidence="3 5" id="KW-0238">DNA-binding</keyword>
<protein>
    <recommendedName>
        <fullName evidence="6">HTH tetR-type domain-containing protein</fullName>
    </recommendedName>
</protein>
<gene>
    <name evidence="7" type="ORF">Z045_01030</name>
</gene>
<feature type="DNA-binding region" description="H-T-H motif" evidence="5">
    <location>
        <begin position="38"/>
        <end position="57"/>
    </location>
</feature>
<evidence type="ECO:0000313" key="8">
    <source>
        <dbReference type="Proteomes" id="UP000053060"/>
    </source>
</evidence>
<sequence>MLSQRAYDTLLARGEDRRELILSVAQRFLARNGWRSTSLAQIAREAGLTPAGLLHHFESKDQLLHAVLDARDNDDNARVDRTGDLVEQLRKLPKRFEESPELVGMYAVLLIENLEPDAPLHDRLLGRYQAALDAIEAGIRRGQHAGRYRTDVDPAVKAVEIVAFLNGMETSWLLDRSLPLTAIFEDYIQSLEQQLMPAATS</sequence>
<organism evidence="7 8">
    <name type="scientific">Rhodococcus pyridinivorans KG-16</name>
    <dbReference type="NCBI Taxonomy" id="1441730"/>
    <lineage>
        <taxon>Bacteria</taxon>
        <taxon>Bacillati</taxon>
        <taxon>Actinomycetota</taxon>
        <taxon>Actinomycetes</taxon>
        <taxon>Mycobacteriales</taxon>
        <taxon>Nocardiaceae</taxon>
        <taxon>Rhodococcus</taxon>
    </lineage>
</organism>
<keyword evidence="1" id="KW-0678">Repressor</keyword>
<reference evidence="7 8" key="2">
    <citation type="journal article" date="2016" name="Genome Announc.">
        <title>Draft Genome Sequence of a Versatile Hydrocarbon-Degrading Bacterium, Rhodococcus pyridinivorans Strain KG-16, Collected from Oil Fields in India.</title>
        <authorList>
            <person name="Aggarwal R.K."/>
            <person name="Dawar C."/>
            <person name="Phanindranath R."/>
            <person name="Mutnuri L."/>
            <person name="Dayal A.M."/>
        </authorList>
    </citation>
    <scope>NUCLEOTIDE SEQUENCE [LARGE SCALE GENOMIC DNA]</scope>
    <source>
        <strain evidence="7 8">KG-16</strain>
    </source>
</reference>
<dbReference type="InterPro" id="IPR001647">
    <property type="entry name" value="HTH_TetR"/>
</dbReference>
<dbReference type="PRINTS" id="PR00455">
    <property type="entry name" value="HTHTETR"/>
</dbReference>
<dbReference type="EMBL" id="AZXY01000001">
    <property type="protein sequence ID" value="KSZ60096.1"/>
    <property type="molecule type" value="Genomic_DNA"/>
</dbReference>
<dbReference type="InterPro" id="IPR036271">
    <property type="entry name" value="Tet_transcr_reg_TetR-rel_C_sf"/>
</dbReference>
<comment type="caution">
    <text evidence="7">The sequence shown here is derived from an EMBL/GenBank/DDBJ whole genome shotgun (WGS) entry which is preliminary data.</text>
</comment>
<evidence type="ECO:0000256" key="4">
    <source>
        <dbReference type="ARBA" id="ARBA00023163"/>
    </source>
</evidence>
<reference evidence="8" key="1">
    <citation type="submission" date="2015-01" db="EMBL/GenBank/DDBJ databases">
        <title>Draft genome sequence of Rhodococcus pyridinivorans strain KG-16, a hydrocarbon-degrading bacterium.</title>
        <authorList>
            <person name="Aggarwal R.K."/>
            <person name="Dawar C."/>
        </authorList>
    </citation>
    <scope>NUCLEOTIDE SEQUENCE [LARGE SCALE GENOMIC DNA]</scope>
    <source>
        <strain evidence="8">KG-16</strain>
    </source>
</reference>
<dbReference type="SUPFAM" id="SSF48498">
    <property type="entry name" value="Tetracyclin repressor-like, C-terminal domain"/>
    <property type="match status" value="1"/>
</dbReference>
<dbReference type="RefSeq" id="WP_060650220.1">
    <property type="nucleotide sequence ID" value="NZ_AZXY01000001.1"/>
</dbReference>
<dbReference type="GO" id="GO:0003700">
    <property type="term" value="F:DNA-binding transcription factor activity"/>
    <property type="evidence" value="ECO:0007669"/>
    <property type="project" value="TreeGrafter"/>
</dbReference>
<feature type="domain" description="HTH tetR-type" evidence="6">
    <location>
        <begin position="15"/>
        <end position="75"/>
    </location>
</feature>
<evidence type="ECO:0000256" key="1">
    <source>
        <dbReference type="ARBA" id="ARBA00022491"/>
    </source>
</evidence>
<dbReference type="Pfam" id="PF00440">
    <property type="entry name" value="TetR_N"/>
    <property type="match status" value="1"/>
</dbReference>
<dbReference type="SUPFAM" id="SSF46689">
    <property type="entry name" value="Homeodomain-like"/>
    <property type="match status" value="1"/>
</dbReference>
<dbReference type="GO" id="GO:0000976">
    <property type="term" value="F:transcription cis-regulatory region binding"/>
    <property type="evidence" value="ECO:0007669"/>
    <property type="project" value="TreeGrafter"/>
</dbReference>
<dbReference type="PANTHER" id="PTHR30055">
    <property type="entry name" value="HTH-TYPE TRANSCRIPTIONAL REGULATOR RUTR"/>
    <property type="match status" value="1"/>
</dbReference>
<evidence type="ECO:0000256" key="5">
    <source>
        <dbReference type="PROSITE-ProRule" id="PRU00335"/>
    </source>
</evidence>
<evidence type="ECO:0000259" key="6">
    <source>
        <dbReference type="PROSITE" id="PS50977"/>
    </source>
</evidence>
<name>A0A0V9UQ33_9NOCA</name>
<dbReference type="InterPro" id="IPR009057">
    <property type="entry name" value="Homeodomain-like_sf"/>
</dbReference>
<dbReference type="PATRIC" id="fig|1441730.3.peg.221"/>
<proteinExistence type="predicted"/>
<accession>A0A0V9UQ33</accession>
<keyword evidence="2" id="KW-0805">Transcription regulation</keyword>
<evidence type="ECO:0000256" key="2">
    <source>
        <dbReference type="ARBA" id="ARBA00023015"/>
    </source>
</evidence>
<dbReference type="PANTHER" id="PTHR30055:SF175">
    <property type="entry name" value="HTH-TYPE TRANSCRIPTIONAL REPRESSOR KSTR2"/>
    <property type="match status" value="1"/>
</dbReference>
<dbReference type="Gene3D" id="1.10.357.10">
    <property type="entry name" value="Tetracycline Repressor, domain 2"/>
    <property type="match status" value="1"/>
</dbReference>
<dbReference type="AlphaFoldDB" id="A0A0V9UQ33"/>
<dbReference type="InterPro" id="IPR050109">
    <property type="entry name" value="HTH-type_TetR-like_transc_reg"/>
</dbReference>
<evidence type="ECO:0000313" key="7">
    <source>
        <dbReference type="EMBL" id="KSZ60096.1"/>
    </source>
</evidence>
<evidence type="ECO:0000256" key="3">
    <source>
        <dbReference type="ARBA" id="ARBA00023125"/>
    </source>
</evidence>